<evidence type="ECO:0000313" key="3">
    <source>
        <dbReference type="Proteomes" id="UP000308652"/>
    </source>
</evidence>
<accession>A0A5C3LVN7</accession>
<dbReference type="AlphaFoldDB" id="A0A5C3LVN7"/>
<reference evidence="2 3" key="1">
    <citation type="journal article" date="2019" name="Nat. Ecol. Evol.">
        <title>Megaphylogeny resolves global patterns of mushroom evolution.</title>
        <authorList>
            <person name="Varga T."/>
            <person name="Krizsan K."/>
            <person name="Foldi C."/>
            <person name="Dima B."/>
            <person name="Sanchez-Garcia M."/>
            <person name="Sanchez-Ramirez S."/>
            <person name="Szollosi G.J."/>
            <person name="Szarkandi J.G."/>
            <person name="Papp V."/>
            <person name="Albert L."/>
            <person name="Andreopoulos W."/>
            <person name="Angelini C."/>
            <person name="Antonin V."/>
            <person name="Barry K.W."/>
            <person name="Bougher N.L."/>
            <person name="Buchanan P."/>
            <person name="Buyck B."/>
            <person name="Bense V."/>
            <person name="Catcheside P."/>
            <person name="Chovatia M."/>
            <person name="Cooper J."/>
            <person name="Damon W."/>
            <person name="Desjardin D."/>
            <person name="Finy P."/>
            <person name="Geml J."/>
            <person name="Haridas S."/>
            <person name="Hughes K."/>
            <person name="Justo A."/>
            <person name="Karasinski D."/>
            <person name="Kautmanova I."/>
            <person name="Kiss B."/>
            <person name="Kocsube S."/>
            <person name="Kotiranta H."/>
            <person name="LaButti K.M."/>
            <person name="Lechner B.E."/>
            <person name="Liimatainen K."/>
            <person name="Lipzen A."/>
            <person name="Lukacs Z."/>
            <person name="Mihaltcheva S."/>
            <person name="Morgado L.N."/>
            <person name="Niskanen T."/>
            <person name="Noordeloos M.E."/>
            <person name="Ohm R.A."/>
            <person name="Ortiz-Santana B."/>
            <person name="Ovrebo C."/>
            <person name="Racz N."/>
            <person name="Riley R."/>
            <person name="Savchenko A."/>
            <person name="Shiryaev A."/>
            <person name="Soop K."/>
            <person name="Spirin V."/>
            <person name="Szebenyi C."/>
            <person name="Tomsovsky M."/>
            <person name="Tulloss R.E."/>
            <person name="Uehling J."/>
            <person name="Grigoriev I.V."/>
            <person name="Vagvolgyi C."/>
            <person name="Papp T."/>
            <person name="Martin F.M."/>
            <person name="Miettinen O."/>
            <person name="Hibbett D.S."/>
            <person name="Nagy L.G."/>
        </authorList>
    </citation>
    <scope>NUCLEOTIDE SEQUENCE [LARGE SCALE GENOMIC DNA]</scope>
    <source>
        <strain evidence="2 3">CBS 166.37</strain>
    </source>
</reference>
<gene>
    <name evidence="2" type="ORF">BDQ12DRAFT_687485</name>
</gene>
<protein>
    <submittedName>
        <fullName evidence="2">PLAC8 family-domain-containing protein</fullName>
    </submittedName>
</protein>
<dbReference type="InterPro" id="IPR006461">
    <property type="entry name" value="PLAC_motif_containing"/>
</dbReference>
<evidence type="ECO:0000313" key="2">
    <source>
        <dbReference type="EMBL" id="TFK35988.1"/>
    </source>
</evidence>
<dbReference type="EMBL" id="ML213617">
    <property type="protein sequence ID" value="TFK35988.1"/>
    <property type="molecule type" value="Genomic_DNA"/>
</dbReference>
<organism evidence="2 3">
    <name type="scientific">Crucibulum laeve</name>
    <dbReference type="NCBI Taxonomy" id="68775"/>
    <lineage>
        <taxon>Eukaryota</taxon>
        <taxon>Fungi</taxon>
        <taxon>Dikarya</taxon>
        <taxon>Basidiomycota</taxon>
        <taxon>Agaricomycotina</taxon>
        <taxon>Agaricomycetes</taxon>
        <taxon>Agaricomycetidae</taxon>
        <taxon>Agaricales</taxon>
        <taxon>Agaricineae</taxon>
        <taxon>Nidulariaceae</taxon>
        <taxon>Crucibulum</taxon>
    </lineage>
</organism>
<proteinExistence type="predicted"/>
<dbReference type="OrthoDB" id="1045822at2759"/>
<dbReference type="Pfam" id="PF04749">
    <property type="entry name" value="PLAC8"/>
    <property type="match status" value="1"/>
</dbReference>
<dbReference type="STRING" id="68775.A0A5C3LVN7"/>
<feature type="region of interest" description="Disordered" evidence="1">
    <location>
        <begin position="1"/>
        <end position="23"/>
    </location>
</feature>
<sequence>MTTSVQKIECNERGASDMQSNPLTGTEAIMPSPGGNAYAPATQTQELGFITRQPNGTPAMSLNPVGGNRNVKNLPVKHEGRSWSYSLFGCFNECGICLVALCCPWSVHTRIEQRFEHLQHYNASDPENGGPFWTRACAAEALITSMGGGWVLHMLSRREMRQRYSIRGNELWDIFVSFLCGPCELTQEAREIGLEEESYRTQHH</sequence>
<evidence type="ECO:0000256" key="1">
    <source>
        <dbReference type="SAM" id="MobiDB-lite"/>
    </source>
</evidence>
<dbReference type="PANTHER" id="PTHR15907">
    <property type="entry name" value="DUF614 FAMILY PROTEIN-RELATED"/>
    <property type="match status" value="1"/>
</dbReference>
<dbReference type="NCBIfam" id="TIGR01571">
    <property type="entry name" value="A_thal_Cys_rich"/>
    <property type="match status" value="1"/>
</dbReference>
<dbReference type="Proteomes" id="UP000308652">
    <property type="component" value="Unassembled WGS sequence"/>
</dbReference>
<name>A0A5C3LVN7_9AGAR</name>
<keyword evidence="3" id="KW-1185">Reference proteome</keyword>